<proteinExistence type="predicted"/>
<evidence type="ECO:0000313" key="1">
    <source>
        <dbReference type="EMBL" id="KAI9451290.1"/>
    </source>
</evidence>
<protein>
    <submittedName>
        <fullName evidence="1">P-loop containing nucleoside triphosphate hydrolase protein</fullName>
    </submittedName>
</protein>
<dbReference type="EMBL" id="JAGFNK010000382">
    <property type="protein sequence ID" value="KAI9451290.1"/>
    <property type="molecule type" value="Genomic_DNA"/>
</dbReference>
<name>A0ACC0TWP1_9AGAM</name>
<reference evidence="1" key="1">
    <citation type="submission" date="2021-03" db="EMBL/GenBank/DDBJ databases">
        <title>Evolutionary priming and transition to the ectomycorrhizal habit in an iconic lineage of mushroom-forming fungi: is preadaptation a requirement?</title>
        <authorList>
            <consortium name="DOE Joint Genome Institute"/>
            <person name="Looney B.P."/>
            <person name="Miyauchi S."/>
            <person name="Morin E."/>
            <person name="Drula E."/>
            <person name="Courty P.E."/>
            <person name="Chicoki N."/>
            <person name="Fauchery L."/>
            <person name="Kohler A."/>
            <person name="Kuo A."/>
            <person name="LaButti K."/>
            <person name="Pangilinan J."/>
            <person name="Lipzen A."/>
            <person name="Riley R."/>
            <person name="Andreopoulos W."/>
            <person name="He G."/>
            <person name="Johnson J."/>
            <person name="Barry K.W."/>
            <person name="Grigoriev I.V."/>
            <person name="Nagy L."/>
            <person name="Hibbett D."/>
            <person name="Henrissat B."/>
            <person name="Matheny P.B."/>
            <person name="Labbe J."/>
            <person name="Martin A.F."/>
        </authorList>
    </citation>
    <scope>NUCLEOTIDE SEQUENCE</scope>
    <source>
        <strain evidence="1">BPL698</strain>
    </source>
</reference>
<keyword evidence="1" id="KW-0378">Hydrolase</keyword>
<comment type="caution">
    <text evidence="1">The sequence shown here is derived from an EMBL/GenBank/DDBJ whole genome shotgun (WGS) entry which is preliminary data.</text>
</comment>
<dbReference type="Proteomes" id="UP001207468">
    <property type="component" value="Unassembled WGS sequence"/>
</dbReference>
<keyword evidence="2" id="KW-1185">Reference proteome</keyword>
<gene>
    <name evidence="1" type="ORF">F5148DRAFT_986625</name>
</gene>
<sequence length="757" mass="84272">MPRHHFRPLSPRLERLVPRTHKKSFPNYSTSVIPRFPSNPKPSTSPDTSSPGNEEVKVLTQVFRREAPTWATKVGVRQRLLRFGIPQHELPGLLTTFAHDVQRGKTLRVGENTSAQLTRLSNDINSKRLAIDQVLTSFLYSWATDPRHKKTVHGVISNDTLDRMTRLRAAVDFTRIADGFPLARGMRRKVILHVGPTNSGKTHTALRTLASARVGAYGGPLRLLAHEIYERLNTGQIVPLGIETADNYEADETSNLDVQGPGTPRAVLKHGNALFARPCSLLTGDERRIIEGATLYSCTVEMLSLDKRYDVVVIDEIQMIADSQRGQAWTAAFLGTAADELHLCGEERAVPIVEALSEITGDELIINRYQRLSPLEVAPRSLERDLTRIRRGDCVVTFSRSNIFNLKRDIEEKTGLRCAVVYGRLPPEIRAEQAALFNDPDSGFDVLIASDAIGMGLNLKIRRVVFETMSKWDGWMEVPLEVSQVKQIAGRAGRYGMGTEGGVVTTLEPSDLPLLKATMDTKPESLRHARVGFISTTIMDIFEALPPGSTATTVRDALLFCSALPPSMAVMNPSTKEAEIVRYIDAFSQDLTFAERTLMLQCPFPSMDDQCKTIIGQVLNTYQNKLSVDLRKILLDSGLLATLEQVLASRQTKKILQNPRQDLASLETLHSVLTVYAWLSLRNSIAFYAYDLAVALKKATQDAMVYCLGSFSTQSFLWRSNRTLGLGTPLLYRQSTSRASILCLYLSIFSDGHLHRK</sequence>
<evidence type="ECO:0000313" key="2">
    <source>
        <dbReference type="Proteomes" id="UP001207468"/>
    </source>
</evidence>
<accession>A0ACC0TWP1</accession>
<organism evidence="1 2">
    <name type="scientific">Russula earlei</name>
    <dbReference type="NCBI Taxonomy" id="71964"/>
    <lineage>
        <taxon>Eukaryota</taxon>
        <taxon>Fungi</taxon>
        <taxon>Dikarya</taxon>
        <taxon>Basidiomycota</taxon>
        <taxon>Agaricomycotina</taxon>
        <taxon>Agaricomycetes</taxon>
        <taxon>Russulales</taxon>
        <taxon>Russulaceae</taxon>
        <taxon>Russula</taxon>
    </lineage>
</organism>